<evidence type="ECO:0000256" key="4">
    <source>
        <dbReference type="ARBA" id="ARBA00022692"/>
    </source>
</evidence>
<feature type="transmembrane region" description="Helical" evidence="7">
    <location>
        <begin position="109"/>
        <end position="127"/>
    </location>
</feature>
<dbReference type="InterPro" id="IPR051907">
    <property type="entry name" value="DoxX-like_oxidoreductase"/>
</dbReference>
<dbReference type="Proteomes" id="UP001365846">
    <property type="component" value="Unassembled WGS sequence"/>
</dbReference>
<name>A0ABU8V7D7_9BURK</name>
<keyword evidence="9" id="KW-1185">Reference proteome</keyword>
<organism evidence="8 9">
    <name type="scientific">Variovorax ureilyticus</name>
    <dbReference type="NCBI Taxonomy" id="1836198"/>
    <lineage>
        <taxon>Bacteria</taxon>
        <taxon>Pseudomonadati</taxon>
        <taxon>Pseudomonadota</taxon>
        <taxon>Betaproteobacteria</taxon>
        <taxon>Burkholderiales</taxon>
        <taxon>Comamonadaceae</taxon>
        <taxon>Variovorax</taxon>
    </lineage>
</organism>
<keyword evidence="6 7" id="KW-0472">Membrane</keyword>
<sequence>MIRSDDTGKFVLRVALGALILLHGIAKLTGGGVGGIANMLSSHGIPGAVAYLVYVGEILAPVLLIAGIYTRTAAWVVAINMVFAIWLVHTGQVWDLGKSGGWALELQGMYLFGAIACAFLGAGRFSVGGTGGRYN</sequence>
<keyword evidence="4 7" id="KW-0812">Transmembrane</keyword>
<feature type="transmembrane region" description="Helical" evidence="7">
    <location>
        <begin position="73"/>
        <end position="89"/>
    </location>
</feature>
<comment type="similarity">
    <text evidence="2">Belongs to the DoxX family.</text>
</comment>
<evidence type="ECO:0000256" key="3">
    <source>
        <dbReference type="ARBA" id="ARBA00022475"/>
    </source>
</evidence>
<gene>
    <name evidence="8" type="ORF">WKW77_00670</name>
</gene>
<evidence type="ECO:0000256" key="5">
    <source>
        <dbReference type="ARBA" id="ARBA00022989"/>
    </source>
</evidence>
<dbReference type="Pfam" id="PF07681">
    <property type="entry name" value="DoxX"/>
    <property type="match status" value="1"/>
</dbReference>
<keyword evidence="5 7" id="KW-1133">Transmembrane helix</keyword>
<feature type="transmembrane region" description="Helical" evidence="7">
    <location>
        <begin position="48"/>
        <end position="66"/>
    </location>
</feature>
<comment type="subcellular location">
    <subcellularLocation>
        <location evidence="1">Cell membrane</location>
        <topology evidence="1">Multi-pass membrane protein</topology>
    </subcellularLocation>
</comment>
<evidence type="ECO:0000256" key="2">
    <source>
        <dbReference type="ARBA" id="ARBA00006679"/>
    </source>
</evidence>
<accession>A0ABU8V7D7</accession>
<evidence type="ECO:0000256" key="1">
    <source>
        <dbReference type="ARBA" id="ARBA00004651"/>
    </source>
</evidence>
<proteinExistence type="inferred from homology"/>
<comment type="caution">
    <text evidence="8">The sequence shown here is derived from an EMBL/GenBank/DDBJ whole genome shotgun (WGS) entry which is preliminary data.</text>
</comment>
<dbReference type="EMBL" id="JBBKZU010000001">
    <property type="protein sequence ID" value="MEJ8809559.1"/>
    <property type="molecule type" value="Genomic_DNA"/>
</dbReference>
<evidence type="ECO:0000256" key="6">
    <source>
        <dbReference type="ARBA" id="ARBA00023136"/>
    </source>
</evidence>
<reference evidence="8 9" key="1">
    <citation type="submission" date="2024-03" db="EMBL/GenBank/DDBJ databases">
        <title>Novel species of the genus Variovorax.</title>
        <authorList>
            <person name="Liu Q."/>
            <person name="Xin Y.-H."/>
        </authorList>
    </citation>
    <scope>NUCLEOTIDE SEQUENCE [LARGE SCALE GENOMIC DNA]</scope>
    <source>
        <strain evidence="8 9">KACC 18899</strain>
    </source>
</reference>
<dbReference type="RefSeq" id="WP_340354901.1">
    <property type="nucleotide sequence ID" value="NZ_JBBKZU010000001.1"/>
</dbReference>
<dbReference type="PANTHER" id="PTHR33452">
    <property type="entry name" value="OXIDOREDUCTASE CATD-RELATED"/>
    <property type="match status" value="1"/>
</dbReference>
<keyword evidence="3" id="KW-1003">Cell membrane</keyword>
<protein>
    <submittedName>
        <fullName evidence="8">DoxX family protein</fullName>
    </submittedName>
</protein>
<evidence type="ECO:0000256" key="7">
    <source>
        <dbReference type="SAM" id="Phobius"/>
    </source>
</evidence>
<dbReference type="PANTHER" id="PTHR33452:SF1">
    <property type="entry name" value="INNER MEMBRANE PROTEIN YPHA-RELATED"/>
    <property type="match status" value="1"/>
</dbReference>
<evidence type="ECO:0000313" key="9">
    <source>
        <dbReference type="Proteomes" id="UP001365846"/>
    </source>
</evidence>
<feature type="transmembrane region" description="Helical" evidence="7">
    <location>
        <begin position="12"/>
        <end position="36"/>
    </location>
</feature>
<evidence type="ECO:0000313" key="8">
    <source>
        <dbReference type="EMBL" id="MEJ8809559.1"/>
    </source>
</evidence>
<dbReference type="InterPro" id="IPR032808">
    <property type="entry name" value="DoxX"/>
</dbReference>